<dbReference type="Proteomes" id="UP000241394">
    <property type="component" value="Chromosome LG1"/>
</dbReference>
<evidence type="ECO:0000256" key="3">
    <source>
        <dbReference type="SAM" id="MobiDB-lite"/>
    </source>
</evidence>
<reference evidence="5 6" key="1">
    <citation type="submission" date="2017-07" db="EMBL/GenBank/DDBJ databases">
        <title>An improved, manually edited Actinidia chinensis var. chinensis (kiwifruit) genome highlights the challenges associated with draft genomes and gene prediction in plants.</title>
        <authorList>
            <person name="Pilkington S."/>
            <person name="Crowhurst R."/>
            <person name="Hilario E."/>
            <person name="Nardozza S."/>
            <person name="Fraser L."/>
            <person name="Peng Y."/>
            <person name="Gunaseelan K."/>
            <person name="Simpson R."/>
            <person name="Tahir J."/>
            <person name="Deroles S."/>
            <person name="Templeton K."/>
            <person name="Luo Z."/>
            <person name="Davy M."/>
            <person name="Cheng C."/>
            <person name="Mcneilage M."/>
            <person name="Scaglione D."/>
            <person name="Liu Y."/>
            <person name="Zhang Q."/>
            <person name="Datson P."/>
            <person name="De Silva N."/>
            <person name="Gardiner S."/>
            <person name="Bassett H."/>
            <person name="Chagne D."/>
            <person name="Mccallum J."/>
            <person name="Dzierzon H."/>
            <person name="Deng C."/>
            <person name="Wang Y.-Y."/>
            <person name="Barron N."/>
            <person name="Manako K."/>
            <person name="Bowen J."/>
            <person name="Foster T."/>
            <person name="Erridge Z."/>
            <person name="Tiffin H."/>
            <person name="Waite C."/>
            <person name="Davies K."/>
            <person name="Grierson E."/>
            <person name="Laing W."/>
            <person name="Kirk R."/>
            <person name="Chen X."/>
            <person name="Wood M."/>
            <person name="Montefiori M."/>
            <person name="Brummell D."/>
            <person name="Schwinn K."/>
            <person name="Catanach A."/>
            <person name="Fullerton C."/>
            <person name="Li D."/>
            <person name="Meiyalaghan S."/>
            <person name="Nieuwenhuizen N."/>
            <person name="Read N."/>
            <person name="Prakash R."/>
            <person name="Hunter D."/>
            <person name="Zhang H."/>
            <person name="Mckenzie M."/>
            <person name="Knabel M."/>
            <person name="Harris A."/>
            <person name="Allan A."/>
            <person name="Chen A."/>
            <person name="Janssen B."/>
            <person name="Plunkett B."/>
            <person name="Dwamena C."/>
            <person name="Voogd C."/>
            <person name="Leif D."/>
            <person name="Lafferty D."/>
            <person name="Souleyre E."/>
            <person name="Varkonyi-Gasic E."/>
            <person name="Gambi F."/>
            <person name="Hanley J."/>
            <person name="Yao J.-L."/>
            <person name="Cheung J."/>
            <person name="David K."/>
            <person name="Warren B."/>
            <person name="Marsh K."/>
            <person name="Snowden K."/>
            <person name="Lin-Wang K."/>
            <person name="Brian L."/>
            <person name="Martinez-Sanchez M."/>
            <person name="Wang M."/>
            <person name="Ileperuma N."/>
            <person name="Macnee N."/>
            <person name="Campin R."/>
            <person name="Mcatee P."/>
            <person name="Drummond R."/>
            <person name="Espley R."/>
            <person name="Ireland H."/>
            <person name="Wu R."/>
            <person name="Atkinson R."/>
            <person name="Karunairetnam S."/>
            <person name="Bulley S."/>
            <person name="Chunkath S."/>
            <person name="Hanley Z."/>
            <person name="Storey R."/>
            <person name="Thrimawithana A."/>
            <person name="Thomson S."/>
            <person name="David C."/>
            <person name="Testolin R."/>
        </authorList>
    </citation>
    <scope>NUCLEOTIDE SEQUENCE [LARGE SCALE GENOMIC DNA]</scope>
    <source>
        <strain evidence="6">cv. Red5</strain>
        <tissue evidence="5">Young leaf</tissue>
    </source>
</reference>
<dbReference type="OMA" id="GYEYVPM"/>
<feature type="repeat" description="HEAT" evidence="2">
    <location>
        <begin position="118"/>
        <end position="156"/>
    </location>
</feature>
<feature type="region of interest" description="Disordered" evidence="3">
    <location>
        <begin position="655"/>
        <end position="678"/>
    </location>
</feature>
<dbReference type="GO" id="GO:0008017">
    <property type="term" value="F:microtubule binding"/>
    <property type="evidence" value="ECO:0007669"/>
    <property type="project" value="InterPro"/>
</dbReference>
<dbReference type="STRING" id="1590841.A0A2R6S250"/>
<dbReference type="Gramene" id="PSS36356">
    <property type="protein sequence ID" value="PSS36356"/>
    <property type="gene ID" value="CEY00_Acc00866"/>
</dbReference>
<dbReference type="AlphaFoldDB" id="A0A2R6S250"/>
<keyword evidence="1" id="KW-0677">Repeat</keyword>
<proteinExistence type="predicted"/>
<dbReference type="Gene3D" id="1.25.10.10">
    <property type="entry name" value="Leucine-rich Repeat Variant"/>
    <property type="match status" value="1"/>
</dbReference>
<dbReference type="PANTHER" id="PTHR31355">
    <property type="entry name" value="MICROTUBULE-ASSOCIATED PROTEIN TORTIFOLIA1"/>
    <property type="match status" value="1"/>
</dbReference>
<dbReference type="InterPro" id="IPR057599">
    <property type="entry name" value="TORTIFOLIA1/TORL1-2_C"/>
</dbReference>
<dbReference type="InParanoid" id="A0A2R6S250"/>
<keyword evidence="6" id="KW-1185">Reference proteome</keyword>
<name>A0A2R6S250_ACTCC</name>
<dbReference type="InterPro" id="IPR057600">
    <property type="entry name" value="TORTIFOLIA1/SINE1-2_N"/>
</dbReference>
<protein>
    <submittedName>
        <fullName evidence="5">Microtubule-associated protein SPIRAL2-like</fullName>
    </submittedName>
</protein>
<dbReference type="InterPro" id="IPR033337">
    <property type="entry name" value="TORTIFOLIA1/SINE1-2"/>
</dbReference>
<dbReference type="PANTHER" id="PTHR31355:SF22">
    <property type="entry name" value="TORTIFOLIA1-LIKE PROTEIN 2"/>
    <property type="match status" value="1"/>
</dbReference>
<comment type="caution">
    <text evidence="5">The sequence shown here is derived from an EMBL/GenBank/DDBJ whole genome shotgun (WGS) entry which is preliminary data.</text>
</comment>
<dbReference type="InterPro" id="IPR021133">
    <property type="entry name" value="HEAT_type_2"/>
</dbReference>
<dbReference type="PROSITE" id="PS50077">
    <property type="entry name" value="HEAT_REPEAT"/>
    <property type="match status" value="1"/>
</dbReference>
<dbReference type="GO" id="GO:0005874">
    <property type="term" value="C:microtubule"/>
    <property type="evidence" value="ECO:0007669"/>
    <property type="project" value="InterPro"/>
</dbReference>
<accession>A0A2R6S250</accession>
<dbReference type="Pfam" id="PF24714">
    <property type="entry name" value="TOR1L1_N"/>
    <property type="match status" value="1"/>
</dbReference>
<evidence type="ECO:0000256" key="1">
    <source>
        <dbReference type="ARBA" id="ARBA00022737"/>
    </source>
</evidence>
<gene>
    <name evidence="5" type="ORF">CEY00_Acc00866</name>
</gene>
<dbReference type="Pfam" id="PF24713">
    <property type="entry name" value="TOR1L1_C"/>
    <property type="match status" value="1"/>
</dbReference>
<feature type="region of interest" description="Disordered" evidence="3">
    <location>
        <begin position="604"/>
        <end position="628"/>
    </location>
</feature>
<dbReference type="InterPro" id="IPR016024">
    <property type="entry name" value="ARM-type_fold"/>
</dbReference>
<evidence type="ECO:0000313" key="5">
    <source>
        <dbReference type="EMBL" id="PSS36356.1"/>
    </source>
</evidence>
<reference evidence="6" key="2">
    <citation type="journal article" date="2018" name="BMC Genomics">
        <title>A manually annotated Actinidia chinensis var. chinensis (kiwifruit) genome highlights the challenges associated with draft genomes and gene prediction in plants.</title>
        <authorList>
            <person name="Pilkington S.M."/>
            <person name="Crowhurst R."/>
            <person name="Hilario E."/>
            <person name="Nardozza S."/>
            <person name="Fraser L."/>
            <person name="Peng Y."/>
            <person name="Gunaseelan K."/>
            <person name="Simpson R."/>
            <person name="Tahir J."/>
            <person name="Deroles S.C."/>
            <person name="Templeton K."/>
            <person name="Luo Z."/>
            <person name="Davy M."/>
            <person name="Cheng C."/>
            <person name="McNeilage M."/>
            <person name="Scaglione D."/>
            <person name="Liu Y."/>
            <person name="Zhang Q."/>
            <person name="Datson P."/>
            <person name="De Silva N."/>
            <person name="Gardiner S.E."/>
            <person name="Bassett H."/>
            <person name="Chagne D."/>
            <person name="McCallum J."/>
            <person name="Dzierzon H."/>
            <person name="Deng C."/>
            <person name="Wang Y.Y."/>
            <person name="Barron L."/>
            <person name="Manako K."/>
            <person name="Bowen J."/>
            <person name="Foster T.M."/>
            <person name="Erridge Z.A."/>
            <person name="Tiffin H."/>
            <person name="Waite C.N."/>
            <person name="Davies K.M."/>
            <person name="Grierson E.P."/>
            <person name="Laing W.A."/>
            <person name="Kirk R."/>
            <person name="Chen X."/>
            <person name="Wood M."/>
            <person name="Montefiori M."/>
            <person name="Brummell D.A."/>
            <person name="Schwinn K.E."/>
            <person name="Catanach A."/>
            <person name="Fullerton C."/>
            <person name="Li D."/>
            <person name="Meiyalaghan S."/>
            <person name="Nieuwenhuizen N."/>
            <person name="Read N."/>
            <person name="Prakash R."/>
            <person name="Hunter D."/>
            <person name="Zhang H."/>
            <person name="McKenzie M."/>
            <person name="Knabel M."/>
            <person name="Harris A."/>
            <person name="Allan A.C."/>
            <person name="Gleave A."/>
            <person name="Chen A."/>
            <person name="Janssen B.J."/>
            <person name="Plunkett B."/>
            <person name="Ampomah-Dwamena C."/>
            <person name="Voogd C."/>
            <person name="Leif D."/>
            <person name="Lafferty D."/>
            <person name="Souleyre E.J.F."/>
            <person name="Varkonyi-Gasic E."/>
            <person name="Gambi F."/>
            <person name="Hanley J."/>
            <person name="Yao J.L."/>
            <person name="Cheung J."/>
            <person name="David K.M."/>
            <person name="Warren B."/>
            <person name="Marsh K."/>
            <person name="Snowden K.C."/>
            <person name="Lin-Wang K."/>
            <person name="Brian L."/>
            <person name="Martinez-Sanchez M."/>
            <person name="Wang M."/>
            <person name="Ileperuma N."/>
            <person name="Macnee N."/>
            <person name="Campin R."/>
            <person name="McAtee P."/>
            <person name="Drummond R.S.M."/>
            <person name="Espley R.V."/>
            <person name="Ireland H.S."/>
            <person name="Wu R."/>
            <person name="Atkinson R.G."/>
            <person name="Karunairetnam S."/>
            <person name="Bulley S."/>
            <person name="Chunkath S."/>
            <person name="Hanley Z."/>
            <person name="Storey R."/>
            <person name="Thrimawithana A.H."/>
            <person name="Thomson S."/>
            <person name="David C."/>
            <person name="Testolin R."/>
            <person name="Huang H."/>
            <person name="Hellens R.P."/>
            <person name="Schaffer R.J."/>
        </authorList>
    </citation>
    <scope>NUCLEOTIDE SEQUENCE [LARGE SCALE GENOMIC DNA]</scope>
    <source>
        <strain evidence="6">cv. Red5</strain>
    </source>
</reference>
<organism evidence="5 6">
    <name type="scientific">Actinidia chinensis var. chinensis</name>
    <name type="common">Chinese soft-hair kiwi</name>
    <dbReference type="NCBI Taxonomy" id="1590841"/>
    <lineage>
        <taxon>Eukaryota</taxon>
        <taxon>Viridiplantae</taxon>
        <taxon>Streptophyta</taxon>
        <taxon>Embryophyta</taxon>
        <taxon>Tracheophyta</taxon>
        <taxon>Spermatophyta</taxon>
        <taxon>Magnoliopsida</taxon>
        <taxon>eudicotyledons</taxon>
        <taxon>Gunneridae</taxon>
        <taxon>Pentapetalae</taxon>
        <taxon>asterids</taxon>
        <taxon>Ericales</taxon>
        <taxon>Actinidiaceae</taxon>
        <taxon>Actinidia</taxon>
    </lineage>
</organism>
<dbReference type="EMBL" id="NKQK01000001">
    <property type="protein sequence ID" value="PSS36356.1"/>
    <property type="molecule type" value="Genomic_DNA"/>
</dbReference>
<dbReference type="OrthoDB" id="298726at2759"/>
<sequence length="840" mass="92429">MRFNITGVSIRLNKMKTHAFLKAKGTARVNHQQVMFELKQRVVFALNKLADRDTYQIGVDELEKTIECLNSDGVAPFLSCLLDTDSQQKSAVRKECIRLMGLLVTIHEGIVGPHLGKMVASIVKRLKDPDSVVRDTCVETVGVLASKLSNDQVENDGIFVALVKPLFEALGEQNKQVQAGAALCLARVIDNTNDPPVSILQRMLTRTIKLLKNPHFMAKPAVIELNRSIIQAGGAPSQSTLSAAMSSIQEALKNSDWATRKAASLSLGEIASSSGSFFSSFKSSCIRSLELCRFDKVKPVRDTVLQALHLWRSLPGHDTPEPSEAGSSIKENFCGGDYGDVSSANESGRKDASLTKVGTSLTKKRIPLSARKTCQSYVDNSPQSKENDWHIEISVPKTQNVYLADIHNEESEGSSVTKGFERMSADVTSTQDIGYDYASLDDRQECSSVSNLASSNFETKFVSVSHDCMKEVGLVKQMVRNQHFAAEEMSNEEQRYLVKRQDRRSLDSTVTESSPQSIRGCCKETTNELASIRKQLLEIETKQSNLMDMLKVFTRSTMDSLSMIQLKVSGLEQAVDRIAQDGVYGGRCSDLGITKLLKKSPSVASPRLSTCTPRPSIDARNRQPSSLSMKNTDICEEKAFARSRSSSSAIENMWSGTTDKLNRKPMGNGSQISSGRGTLAGQTIKNDSILGAASTTWNRQNSLEFKTNLFKHVKSYLSEGDLDSAYAQALCSGDELLLIELIDRTGPVLESLSHKTASDVLSTLASYILEQRFINSIIPWLQQVVDLSTIHGPNYLVVSAKARREFLLAIQEAANLSNPAERRPVTQLAMRLDQIWGKCS</sequence>
<evidence type="ECO:0000313" key="6">
    <source>
        <dbReference type="Proteomes" id="UP000241394"/>
    </source>
</evidence>
<dbReference type="SUPFAM" id="SSF48371">
    <property type="entry name" value="ARM repeat"/>
    <property type="match status" value="1"/>
</dbReference>
<feature type="compositionally biased region" description="Polar residues" evidence="3">
    <location>
        <begin position="668"/>
        <end position="678"/>
    </location>
</feature>
<evidence type="ECO:0000259" key="4">
    <source>
        <dbReference type="SMART" id="SM01349"/>
    </source>
</evidence>
<dbReference type="InterPro" id="IPR011989">
    <property type="entry name" value="ARM-like"/>
</dbReference>
<evidence type="ECO:0000256" key="2">
    <source>
        <dbReference type="PROSITE-ProRule" id="PRU00103"/>
    </source>
</evidence>
<feature type="domain" description="TOG" evidence="4">
    <location>
        <begin position="61"/>
        <end position="303"/>
    </location>
</feature>
<dbReference type="FunCoup" id="A0A2R6S250">
    <property type="interactions" value="767"/>
</dbReference>
<dbReference type="InterPro" id="IPR034085">
    <property type="entry name" value="TOG"/>
</dbReference>
<dbReference type="SMART" id="SM01349">
    <property type="entry name" value="TOG"/>
    <property type="match status" value="1"/>
</dbReference>